<keyword evidence="5" id="KW-0862">Zinc</keyword>
<dbReference type="GO" id="GO:0005634">
    <property type="term" value="C:nucleus"/>
    <property type="evidence" value="ECO:0007669"/>
    <property type="project" value="TreeGrafter"/>
</dbReference>
<keyword evidence="10" id="KW-1185">Reference proteome</keyword>
<dbReference type="GO" id="GO:0043161">
    <property type="term" value="P:proteasome-mediated ubiquitin-dependent protein catabolic process"/>
    <property type="evidence" value="ECO:0007669"/>
    <property type="project" value="InterPro"/>
</dbReference>
<dbReference type="GO" id="GO:0034657">
    <property type="term" value="C:GID complex"/>
    <property type="evidence" value="ECO:0007669"/>
    <property type="project" value="TreeGrafter"/>
</dbReference>
<keyword evidence="2" id="KW-0963">Cytoplasm</keyword>
<evidence type="ECO:0000259" key="7">
    <source>
        <dbReference type="PROSITE" id="PS50897"/>
    </source>
</evidence>
<dbReference type="GO" id="GO:0061630">
    <property type="term" value="F:ubiquitin protein ligase activity"/>
    <property type="evidence" value="ECO:0007669"/>
    <property type="project" value="InterPro"/>
</dbReference>
<keyword evidence="3" id="KW-0479">Metal-binding</keyword>
<name>A0A443RDD8_9ACAR</name>
<dbReference type="Pfam" id="PF10607">
    <property type="entry name" value="CTLH"/>
    <property type="match status" value="1"/>
</dbReference>
<organism evidence="9 10">
    <name type="scientific">Dinothrombium tinctorium</name>
    <dbReference type="NCBI Taxonomy" id="1965070"/>
    <lineage>
        <taxon>Eukaryota</taxon>
        <taxon>Metazoa</taxon>
        <taxon>Ecdysozoa</taxon>
        <taxon>Arthropoda</taxon>
        <taxon>Chelicerata</taxon>
        <taxon>Arachnida</taxon>
        <taxon>Acari</taxon>
        <taxon>Acariformes</taxon>
        <taxon>Trombidiformes</taxon>
        <taxon>Prostigmata</taxon>
        <taxon>Anystina</taxon>
        <taxon>Parasitengona</taxon>
        <taxon>Trombidioidea</taxon>
        <taxon>Trombidiidae</taxon>
        <taxon>Dinothrombium</taxon>
    </lineage>
</organism>
<dbReference type="AlphaFoldDB" id="A0A443RDD8"/>
<dbReference type="InterPro" id="IPR006594">
    <property type="entry name" value="LisH"/>
</dbReference>
<evidence type="ECO:0000259" key="8">
    <source>
        <dbReference type="PROSITE" id="PS51867"/>
    </source>
</evidence>
<evidence type="ECO:0000256" key="4">
    <source>
        <dbReference type="ARBA" id="ARBA00022771"/>
    </source>
</evidence>
<dbReference type="PROSITE" id="PS50897">
    <property type="entry name" value="CTLH"/>
    <property type="match status" value="1"/>
</dbReference>
<dbReference type="PROSITE" id="PS50896">
    <property type="entry name" value="LISH"/>
    <property type="match status" value="1"/>
</dbReference>
<evidence type="ECO:0000256" key="3">
    <source>
        <dbReference type="ARBA" id="ARBA00022723"/>
    </source>
</evidence>
<dbReference type="SMART" id="SM00668">
    <property type="entry name" value="CTLH"/>
    <property type="match status" value="1"/>
</dbReference>
<dbReference type="GO" id="GO:0008270">
    <property type="term" value="F:zinc ion binding"/>
    <property type="evidence" value="ECO:0007669"/>
    <property type="project" value="UniProtKB-KW"/>
</dbReference>
<dbReference type="SMART" id="SM00757">
    <property type="entry name" value="CRA"/>
    <property type="match status" value="1"/>
</dbReference>
<evidence type="ECO:0000256" key="1">
    <source>
        <dbReference type="ARBA" id="ARBA00004496"/>
    </source>
</evidence>
<evidence type="ECO:0000313" key="10">
    <source>
        <dbReference type="Proteomes" id="UP000285301"/>
    </source>
</evidence>
<dbReference type="PANTHER" id="PTHR12170:SF3">
    <property type="entry name" value="GH10162P"/>
    <property type="match status" value="1"/>
</dbReference>
<protein>
    <submittedName>
        <fullName evidence="9">Protein RMD5-like protein</fullName>
    </submittedName>
</protein>
<comment type="subcellular location">
    <subcellularLocation>
        <location evidence="1">Cytoplasm</location>
    </subcellularLocation>
</comment>
<dbReference type="FunFam" id="3.30.40.10:FF:000143">
    <property type="entry name" value="Regulator of gluconeogenesis Rmd5"/>
    <property type="match status" value="1"/>
</dbReference>
<dbReference type="OrthoDB" id="1933281at2759"/>
<dbReference type="SUPFAM" id="SSF57850">
    <property type="entry name" value="RING/U-box"/>
    <property type="match status" value="1"/>
</dbReference>
<feature type="domain" description="CTLH" evidence="7">
    <location>
        <begin position="155"/>
        <end position="212"/>
    </location>
</feature>
<gene>
    <name evidence="9" type="ORF">B4U79_07210</name>
</gene>
<dbReference type="PROSITE" id="PS51867">
    <property type="entry name" value="ZF_RING_GID"/>
    <property type="match status" value="1"/>
</dbReference>
<sequence length="394" mass="45076">MESISNVEKELEKVLSKFSALSEHSQRTLCDLITQLQNLQRDLIMLSTSNQCQLSDIQKVILNQNIQKIRDIISQIASEHRDIHSSVSRVGKVIDKNFASDFDSVSNESFLDEPLKLQLLNQVIVEHFLRQGMLDIAEELINESKLDIPPEKKNPFTELNAILDALKRKDLKPALEWTKKNREWLNEQNSLLEFKLHRLQFVELLSQGIERQNDLIAYARENFQSLAARHEKEIQALMGSLLYLKMGIENSPYSHFLDPINWSEICDVFTRDACSLLGLSVESPLTVTFNAGCQSLPALLNIKQVITQRQVTGVWNTKDELPIEIDLGKKCHFHSIFACPILRQQGSENNPPMRLVCGHVISRDALNKLTKDNKLKCPYCPVEQNPTDAKQVYF</sequence>
<evidence type="ECO:0000256" key="5">
    <source>
        <dbReference type="ARBA" id="ARBA00022833"/>
    </source>
</evidence>
<evidence type="ECO:0000256" key="2">
    <source>
        <dbReference type="ARBA" id="ARBA00022490"/>
    </source>
</evidence>
<dbReference type="InterPro" id="IPR045098">
    <property type="entry name" value="Fyv10_fam"/>
</dbReference>
<dbReference type="PANTHER" id="PTHR12170">
    <property type="entry name" value="MACROPHAGE ERYTHROBLAST ATTACHER-RELATED"/>
    <property type="match status" value="1"/>
</dbReference>
<accession>A0A443RDD8</accession>
<dbReference type="GO" id="GO:0005737">
    <property type="term" value="C:cytoplasm"/>
    <property type="evidence" value="ECO:0007669"/>
    <property type="project" value="UniProtKB-SubCell"/>
</dbReference>
<keyword evidence="4 6" id="KW-0863">Zinc-finger</keyword>
<feature type="domain" description="RING-Gid-type" evidence="8">
    <location>
        <begin position="339"/>
        <end position="380"/>
    </location>
</feature>
<dbReference type="InterPro" id="IPR027370">
    <property type="entry name" value="Znf-RING_euk"/>
</dbReference>
<proteinExistence type="predicted"/>
<dbReference type="InterPro" id="IPR013144">
    <property type="entry name" value="CRA_dom"/>
</dbReference>
<dbReference type="STRING" id="1965070.A0A443RDD8"/>
<dbReference type="Proteomes" id="UP000285301">
    <property type="component" value="Unassembled WGS sequence"/>
</dbReference>
<evidence type="ECO:0000256" key="6">
    <source>
        <dbReference type="PROSITE-ProRule" id="PRU01215"/>
    </source>
</evidence>
<dbReference type="InterPro" id="IPR044063">
    <property type="entry name" value="ZF_RING_GID"/>
</dbReference>
<evidence type="ECO:0000313" key="9">
    <source>
        <dbReference type="EMBL" id="RWS13283.1"/>
    </source>
</evidence>
<feature type="zinc finger region" description="RING-Gid-type" evidence="6">
    <location>
        <begin position="339"/>
        <end position="380"/>
    </location>
</feature>
<dbReference type="InterPro" id="IPR006595">
    <property type="entry name" value="CTLH_C"/>
</dbReference>
<dbReference type="EMBL" id="NCKU01001036">
    <property type="protein sequence ID" value="RWS13283.1"/>
    <property type="molecule type" value="Genomic_DNA"/>
</dbReference>
<reference evidence="9 10" key="1">
    <citation type="journal article" date="2018" name="Gigascience">
        <title>Genomes of trombidid mites reveal novel predicted allergens and laterally-transferred genes associated with secondary metabolism.</title>
        <authorList>
            <person name="Dong X."/>
            <person name="Chaisiri K."/>
            <person name="Xia D."/>
            <person name="Armstrong S.D."/>
            <person name="Fang Y."/>
            <person name="Donnelly M.J."/>
            <person name="Kadowaki T."/>
            <person name="McGarry J.W."/>
            <person name="Darby A.C."/>
            <person name="Makepeace B.L."/>
        </authorList>
    </citation>
    <scope>NUCLEOTIDE SEQUENCE [LARGE SCALE GENOMIC DNA]</scope>
    <source>
        <strain evidence="9">UoL-WK</strain>
    </source>
</reference>
<dbReference type="Pfam" id="PF13445">
    <property type="entry name" value="zf-RING_UBOX"/>
    <property type="match status" value="1"/>
</dbReference>
<dbReference type="InterPro" id="IPR024964">
    <property type="entry name" value="CTLH/CRA"/>
</dbReference>
<comment type="caution">
    <text evidence="9">The sequence shown here is derived from an EMBL/GenBank/DDBJ whole genome shotgun (WGS) entry which is preliminary data.</text>
</comment>